<gene>
    <name evidence="2" type="ORF">HNQ52_000378</name>
</gene>
<accession>A0A7W8D3M1</accession>
<keyword evidence="1" id="KW-1133">Transmembrane helix</keyword>
<feature type="transmembrane region" description="Helical" evidence="1">
    <location>
        <begin position="61"/>
        <end position="82"/>
    </location>
</feature>
<organism evidence="2 3">
    <name type="scientific">Chiayiivirga flava</name>
    <dbReference type="NCBI Taxonomy" id="659595"/>
    <lineage>
        <taxon>Bacteria</taxon>
        <taxon>Pseudomonadati</taxon>
        <taxon>Pseudomonadota</taxon>
        <taxon>Gammaproteobacteria</taxon>
        <taxon>Lysobacterales</taxon>
        <taxon>Lysobacteraceae</taxon>
        <taxon>Chiayiivirga</taxon>
    </lineage>
</organism>
<proteinExistence type="predicted"/>
<name>A0A7W8D3M1_9GAMM</name>
<dbReference type="RefSeq" id="WP_183959232.1">
    <property type="nucleotide sequence ID" value="NZ_JACHHP010000001.1"/>
</dbReference>
<evidence type="ECO:0000256" key="1">
    <source>
        <dbReference type="SAM" id="Phobius"/>
    </source>
</evidence>
<feature type="transmembrane region" description="Helical" evidence="1">
    <location>
        <begin position="21"/>
        <end position="41"/>
    </location>
</feature>
<protein>
    <submittedName>
        <fullName evidence="2">Uncharacterized protein</fullName>
    </submittedName>
</protein>
<dbReference type="EMBL" id="JACHHP010000001">
    <property type="protein sequence ID" value="MBB5206862.1"/>
    <property type="molecule type" value="Genomic_DNA"/>
</dbReference>
<sequence length="319" mass="35584">MNNSVDKTTLEKHKKFNGLTAMIAIAGFSMAGSLALILVVHELDAPALDQAGNIVQSARSIWSVILEHIATALAILSIWHVVDQIVVRRELKQELFDFSKELKTNAETLADDKAKDINSRLDTLEQAVTLARHDAALGLSETFHDVDIFSFREVIKSTHSLTAVLADGHSWVAKYSEELSERFSDHSKKTTFILAHPDSDLIPVLSRKIGMTPELCRQRIYLTVRALTKLKESNSAVKIRGHSLINCHSVYIADKRAIFSPYFLSTTRRQPPIFVFKDTGGNSFANKLAKDVDVLERESSPIMEQLALSLEKKPGSEYI</sequence>
<dbReference type="AlphaFoldDB" id="A0A7W8D3M1"/>
<reference evidence="2 3" key="1">
    <citation type="submission" date="2020-08" db="EMBL/GenBank/DDBJ databases">
        <title>Genomic Encyclopedia of Type Strains, Phase IV (KMG-IV): sequencing the most valuable type-strain genomes for metagenomic binning, comparative biology and taxonomic classification.</title>
        <authorList>
            <person name="Goeker M."/>
        </authorList>
    </citation>
    <scope>NUCLEOTIDE SEQUENCE [LARGE SCALE GENOMIC DNA]</scope>
    <source>
        <strain evidence="2 3">DSM 24163</strain>
    </source>
</reference>
<keyword evidence="1" id="KW-0812">Transmembrane</keyword>
<comment type="caution">
    <text evidence="2">The sequence shown here is derived from an EMBL/GenBank/DDBJ whole genome shotgun (WGS) entry which is preliminary data.</text>
</comment>
<keyword evidence="1" id="KW-0472">Membrane</keyword>
<evidence type="ECO:0000313" key="2">
    <source>
        <dbReference type="EMBL" id="MBB5206862.1"/>
    </source>
</evidence>
<dbReference type="Proteomes" id="UP000521199">
    <property type="component" value="Unassembled WGS sequence"/>
</dbReference>
<keyword evidence="3" id="KW-1185">Reference proteome</keyword>
<evidence type="ECO:0000313" key="3">
    <source>
        <dbReference type="Proteomes" id="UP000521199"/>
    </source>
</evidence>